<dbReference type="PANTHER" id="PTHR24220:SF611">
    <property type="entry name" value="ATP-BINDING COMPONENT OF ABC TRANSPORTER-RELATED"/>
    <property type="match status" value="1"/>
</dbReference>
<reference evidence="5 6" key="1">
    <citation type="submission" date="2016-10" db="EMBL/GenBank/DDBJ databases">
        <authorList>
            <person name="de Groot N.N."/>
        </authorList>
    </citation>
    <scope>NUCLEOTIDE SEQUENCE [LARGE SCALE GENOMIC DNA]</scope>
    <source>
        <strain evidence="5 6">DSM 19073</strain>
    </source>
</reference>
<dbReference type="InterPro" id="IPR017911">
    <property type="entry name" value="MacB-like_ATP-bd"/>
</dbReference>
<gene>
    <name evidence="5" type="ORF">SAMN04488095_1115</name>
</gene>
<dbReference type="PANTHER" id="PTHR24220">
    <property type="entry name" value="IMPORT ATP-BINDING PROTEIN"/>
    <property type="match status" value="1"/>
</dbReference>
<dbReference type="SMART" id="SM00382">
    <property type="entry name" value="AAA"/>
    <property type="match status" value="1"/>
</dbReference>
<protein>
    <submittedName>
        <fullName evidence="5">Putative ABC transport system ATP-binding protein</fullName>
    </submittedName>
</protein>
<keyword evidence="6" id="KW-1185">Reference proteome</keyword>
<dbReference type="Proteomes" id="UP000199110">
    <property type="component" value="Unassembled WGS sequence"/>
</dbReference>
<keyword evidence="1" id="KW-0813">Transport</keyword>
<evidence type="ECO:0000256" key="1">
    <source>
        <dbReference type="ARBA" id="ARBA00022448"/>
    </source>
</evidence>
<dbReference type="PROSITE" id="PS00675">
    <property type="entry name" value="SIGMA54_INTERACT_1"/>
    <property type="match status" value="1"/>
</dbReference>
<dbReference type="GO" id="GO:0022857">
    <property type="term" value="F:transmembrane transporter activity"/>
    <property type="evidence" value="ECO:0007669"/>
    <property type="project" value="TreeGrafter"/>
</dbReference>
<dbReference type="GO" id="GO:0005524">
    <property type="term" value="F:ATP binding"/>
    <property type="evidence" value="ECO:0007669"/>
    <property type="project" value="UniProtKB-KW"/>
</dbReference>
<dbReference type="CDD" id="cd03255">
    <property type="entry name" value="ABC_MJ0796_LolCDE_FtsE"/>
    <property type="match status" value="1"/>
</dbReference>
<dbReference type="Gene3D" id="3.40.50.300">
    <property type="entry name" value="P-loop containing nucleotide triphosphate hydrolases"/>
    <property type="match status" value="1"/>
</dbReference>
<evidence type="ECO:0000313" key="6">
    <source>
        <dbReference type="Proteomes" id="UP000199110"/>
    </source>
</evidence>
<dbReference type="PROSITE" id="PS00211">
    <property type="entry name" value="ABC_TRANSPORTER_1"/>
    <property type="match status" value="1"/>
</dbReference>
<keyword evidence="3 5" id="KW-0067">ATP-binding</keyword>
<dbReference type="AlphaFoldDB" id="A0A1I3IVW0"/>
<feature type="domain" description="ABC transporter" evidence="4">
    <location>
        <begin position="10"/>
        <end position="237"/>
    </location>
</feature>
<dbReference type="InterPro" id="IPR003593">
    <property type="entry name" value="AAA+_ATPase"/>
</dbReference>
<evidence type="ECO:0000256" key="3">
    <source>
        <dbReference type="ARBA" id="ARBA00022840"/>
    </source>
</evidence>
<proteinExistence type="predicted"/>
<dbReference type="InterPro" id="IPR003439">
    <property type="entry name" value="ABC_transporter-like_ATP-bd"/>
</dbReference>
<dbReference type="STRING" id="390807.SAMN04488095_1115"/>
<evidence type="ECO:0000313" key="5">
    <source>
        <dbReference type="EMBL" id="SFI51993.1"/>
    </source>
</evidence>
<evidence type="ECO:0000259" key="4">
    <source>
        <dbReference type="PROSITE" id="PS50893"/>
    </source>
</evidence>
<dbReference type="RefSeq" id="WP_245749127.1">
    <property type="nucleotide sequence ID" value="NZ_FORA01000001.1"/>
</dbReference>
<accession>A0A1I3IVW0</accession>
<keyword evidence="2" id="KW-0547">Nucleotide-binding</keyword>
<organism evidence="5 6">
    <name type="scientific">Jannaschia pohangensis</name>
    <dbReference type="NCBI Taxonomy" id="390807"/>
    <lineage>
        <taxon>Bacteria</taxon>
        <taxon>Pseudomonadati</taxon>
        <taxon>Pseudomonadota</taxon>
        <taxon>Alphaproteobacteria</taxon>
        <taxon>Rhodobacterales</taxon>
        <taxon>Roseobacteraceae</taxon>
        <taxon>Jannaschia</taxon>
    </lineage>
</organism>
<dbReference type="Pfam" id="PF00005">
    <property type="entry name" value="ABC_tran"/>
    <property type="match status" value="1"/>
</dbReference>
<name>A0A1I3IVW0_9RHOB</name>
<evidence type="ECO:0000256" key="2">
    <source>
        <dbReference type="ARBA" id="ARBA00022741"/>
    </source>
</evidence>
<dbReference type="InterPro" id="IPR025662">
    <property type="entry name" value="Sigma_54_int_dom_ATP-bd_1"/>
</dbReference>
<dbReference type="InterPro" id="IPR027417">
    <property type="entry name" value="P-loop_NTPase"/>
</dbReference>
<dbReference type="GO" id="GO:0005886">
    <property type="term" value="C:plasma membrane"/>
    <property type="evidence" value="ECO:0007669"/>
    <property type="project" value="TreeGrafter"/>
</dbReference>
<dbReference type="GO" id="GO:0016887">
    <property type="term" value="F:ATP hydrolysis activity"/>
    <property type="evidence" value="ECO:0007669"/>
    <property type="project" value="InterPro"/>
</dbReference>
<sequence>MIDTDTPFALALDQVEFHWAGRDAFGLRVSGFRIGRGERVLLLGESGSGKSTLLSLICGINAPARGSIRVDGTEMVSMPAAARDRFRAEKIGIVFQQFNLLPYASPVDNILLPLCFAPDRRARAGDGRTAALALTDALGLARHTMASPTADRLSVGQQQRVAVARALIGAPSLIIADEPTSALDAGSQANFLDLLFAQCSAAGSTLLMVSHDERLAPRFDRSVRMEDIATLTREAAA</sequence>
<dbReference type="SUPFAM" id="SSF52540">
    <property type="entry name" value="P-loop containing nucleoside triphosphate hydrolases"/>
    <property type="match status" value="1"/>
</dbReference>
<dbReference type="PROSITE" id="PS50893">
    <property type="entry name" value="ABC_TRANSPORTER_2"/>
    <property type="match status" value="1"/>
</dbReference>
<dbReference type="InterPro" id="IPR015854">
    <property type="entry name" value="ABC_transpr_LolD-like"/>
</dbReference>
<dbReference type="EMBL" id="FORA01000001">
    <property type="protein sequence ID" value="SFI51993.1"/>
    <property type="molecule type" value="Genomic_DNA"/>
</dbReference>
<dbReference type="InterPro" id="IPR017871">
    <property type="entry name" value="ABC_transporter-like_CS"/>
</dbReference>